<evidence type="ECO:0000259" key="1">
    <source>
        <dbReference type="Pfam" id="PF13362"/>
    </source>
</evidence>
<accession>Q2SI68</accession>
<feature type="domain" description="Toprim" evidence="1">
    <location>
        <begin position="196"/>
        <end position="300"/>
    </location>
</feature>
<evidence type="ECO:0000313" key="4">
    <source>
        <dbReference type="Proteomes" id="UP000000238"/>
    </source>
</evidence>
<reference evidence="3 4" key="1">
    <citation type="journal article" date="2005" name="Nucleic Acids Res.">
        <title>Genomic blueprint of Hahella chejuensis, a marine microbe producing an algicidal agent.</title>
        <authorList>
            <person name="Jeong H."/>
            <person name="Yim J.H."/>
            <person name="Lee C."/>
            <person name="Choi S.-H."/>
            <person name="Park Y.K."/>
            <person name="Yoon S.H."/>
            <person name="Hur C.-G."/>
            <person name="Kang H.-Y."/>
            <person name="Kim D."/>
            <person name="Lee H.H."/>
            <person name="Park K.H."/>
            <person name="Park S.-H."/>
            <person name="Park H.-S."/>
            <person name="Lee H.K."/>
            <person name="Oh T.K."/>
            <person name="Kim J.F."/>
        </authorList>
    </citation>
    <scope>NUCLEOTIDE SEQUENCE [LARGE SCALE GENOMIC DNA]</scope>
    <source>
        <strain evidence="3 4">KCTC 2396</strain>
    </source>
</reference>
<proteinExistence type="predicted"/>
<dbReference type="CDD" id="cd01029">
    <property type="entry name" value="TOPRIM_primases"/>
    <property type="match status" value="1"/>
</dbReference>
<evidence type="ECO:0000313" key="3">
    <source>
        <dbReference type="EMBL" id="ABC29656.1"/>
    </source>
</evidence>
<dbReference type="Pfam" id="PF19263">
    <property type="entry name" value="DUF5906"/>
    <property type="match status" value="1"/>
</dbReference>
<dbReference type="HOGENOM" id="CLU_343809_0_0_6"/>
<dbReference type="Proteomes" id="UP000000238">
    <property type="component" value="Chromosome"/>
</dbReference>
<dbReference type="OrthoDB" id="110640at2"/>
<dbReference type="InterPro" id="IPR034154">
    <property type="entry name" value="TOPRIM_DnaG/twinkle"/>
</dbReference>
<gene>
    <name evidence="3" type="ordered locus">HCH_02881</name>
</gene>
<name>Q2SI68_HAHCH</name>
<dbReference type="STRING" id="349521.HCH_02881"/>
<evidence type="ECO:0000259" key="2">
    <source>
        <dbReference type="Pfam" id="PF19263"/>
    </source>
</evidence>
<sequence length="823" mass="93327">MLIDEVLDRFRSAGLVVDSLDTSGDLVRCPVDGGRRGKKSGWYICFKITTDSGKESYQGRFGNQSIDDKTLYFDISDPAMSKDELREVRKSFLEKQRAEMDAKEEASREEVRRRAAQIWEGLPLSGASPYLSSKGVGGFGVRYTRGSVVVPVRRIADDVLTGLQFINAEGGKKFLTGTSKKGAGHLIGKVDPGCPLIVCEGYATGASLHMATEWPVLVAFDCGNLLPAAQAIRELRPDVQLIIAGDNDASSEDNPGKTAAIAAAQALGAIATVPDIESMPECLRPDFPKLDYNDVHLARGLDVISHQMTAVLNTPEFNLAAASPAPPLDEESRANGEVVSIDLEQVLNRYALIAGETKFWDCQERREIKKTAFVELIGKSIYNEWKEHERRRVITRADVAAIQNGGEGGDLRILQRYVYIYPTKDAWDTERKDRIPLENLRAAMPNDYDWWLKHPQRRQVDSDRLVFDPTMTADPKTHINIFEGLPHKPSPRSEFWRCDSIRELIKWLCNDDVDVVDWVMKWLAYPIQNVGAKMDTALMFHSDVHGSGKSLLFADICRQLYGKYAAVLGQHQLESQYTDWRDRLLFAVFEEVLSRDQKYAHLGTIKHMITGKTQRIEKKFVSGWEEANHMNCIFLSNEFQPFPLEPSDRRFLVVWPRATLPEHLQQLVSNEMENGGIEAFYGYLLAYNTKGFNEHTKPLMTDDKARLIHFGLSGTELFYQAWRDGLLEAPYMSCITTDLYEVYKRWCSREGERSLTQTKFSLLLSVKEKKSLERFMSGTSINVRKQHFFIIDTPQKGVTKQQWLGDCVVKFRNEADLNREDAF</sequence>
<dbReference type="eggNOG" id="COG4643">
    <property type="taxonomic scope" value="Bacteria"/>
</dbReference>
<dbReference type="InterPro" id="IPR045455">
    <property type="entry name" value="NrS-1_pol-like_helicase"/>
</dbReference>
<feature type="domain" description="NrS-1 polymerase-like helicase" evidence="2">
    <location>
        <begin position="541"/>
        <end position="650"/>
    </location>
</feature>
<organism evidence="3 4">
    <name type="scientific">Hahella chejuensis (strain KCTC 2396)</name>
    <dbReference type="NCBI Taxonomy" id="349521"/>
    <lineage>
        <taxon>Bacteria</taxon>
        <taxon>Pseudomonadati</taxon>
        <taxon>Pseudomonadota</taxon>
        <taxon>Gammaproteobacteria</taxon>
        <taxon>Oceanospirillales</taxon>
        <taxon>Hahellaceae</taxon>
        <taxon>Hahella</taxon>
    </lineage>
</organism>
<keyword evidence="4" id="KW-1185">Reference proteome</keyword>
<dbReference type="EMBL" id="CP000155">
    <property type="protein sequence ID" value="ABC29656.1"/>
    <property type="molecule type" value="Genomic_DNA"/>
</dbReference>
<dbReference type="KEGG" id="hch:HCH_02881"/>
<protein>
    <submittedName>
        <fullName evidence="3">Uncharacterized protein conserved in bacteria</fullName>
    </submittedName>
</protein>
<dbReference type="eggNOG" id="COG3378">
    <property type="taxonomic scope" value="Bacteria"/>
</dbReference>
<dbReference type="Pfam" id="PF13362">
    <property type="entry name" value="Toprim_3"/>
    <property type="match status" value="1"/>
</dbReference>
<dbReference type="RefSeq" id="WP_011396725.1">
    <property type="nucleotide sequence ID" value="NC_007645.1"/>
</dbReference>
<dbReference type="InterPro" id="IPR006171">
    <property type="entry name" value="TOPRIM_dom"/>
</dbReference>
<dbReference type="AlphaFoldDB" id="Q2SI68"/>